<protein>
    <submittedName>
        <fullName evidence="4">LLM class flavin-dependent oxidoreductase</fullName>
        <ecNumber evidence="4">1.-.-.-</ecNumber>
    </submittedName>
</protein>
<dbReference type="Proteomes" id="UP001597182">
    <property type="component" value="Unassembled WGS sequence"/>
</dbReference>
<dbReference type="InterPro" id="IPR050766">
    <property type="entry name" value="Bact_Lucif_Oxidored"/>
</dbReference>
<keyword evidence="5" id="KW-1185">Reference proteome</keyword>
<sequence length="383" mass="43201">MKVGVNYPFGNDSDWDRYKAQSDGPQKVTDQQVLDEQLALVDLIEPLGFDSYWAIDHYITPYGMTGGVLQHLTYVAGRTSRIDLGTMVTVLPWYEPVQLAHQISVLDNVLKGRGLTLGVGRGAAVREFDGFRVAMDDARIRYNETLDILRLALSQEWFEYQGEHFTIPRTSVRPKFRNPERILGSMKSGWASPQSLPLAANAGLGMLLTNQKSWAGYREDVIEFNRLRAEHGWDPVQPTVCVRAACFEDEAEAWDVMSRHNLESQHSSLNHYQLDDVARFAKTKGYEQYASFGTSTLTDEEQTETTARPQAWGTPEQVFERLRRIQKMTGAGEFVLTFKFGNMPAETAERSKRLFAATVLPRLHDLEATLDLTDSDDLAVSPA</sequence>
<keyword evidence="2" id="KW-0503">Monooxygenase</keyword>
<proteinExistence type="predicted"/>
<evidence type="ECO:0000313" key="4">
    <source>
        <dbReference type="EMBL" id="MFD1233925.1"/>
    </source>
</evidence>
<gene>
    <name evidence="4" type="ORF">ACFQ34_11575</name>
</gene>
<dbReference type="EC" id="1.-.-.-" evidence="4"/>
<evidence type="ECO:0000259" key="3">
    <source>
        <dbReference type="Pfam" id="PF00296"/>
    </source>
</evidence>
<dbReference type="InterPro" id="IPR011251">
    <property type="entry name" value="Luciferase-like_dom"/>
</dbReference>
<dbReference type="EMBL" id="JBHTMB010000089">
    <property type="protein sequence ID" value="MFD1233925.1"/>
    <property type="molecule type" value="Genomic_DNA"/>
</dbReference>
<dbReference type="Pfam" id="PF00296">
    <property type="entry name" value="Bac_luciferase"/>
    <property type="match status" value="1"/>
</dbReference>
<dbReference type="RefSeq" id="WP_013673966.1">
    <property type="nucleotide sequence ID" value="NZ_BAABKS010000008.1"/>
</dbReference>
<dbReference type="PANTHER" id="PTHR30137:SF8">
    <property type="entry name" value="BLR5498 PROTEIN"/>
    <property type="match status" value="1"/>
</dbReference>
<dbReference type="Gene3D" id="3.20.20.30">
    <property type="entry name" value="Luciferase-like domain"/>
    <property type="match status" value="1"/>
</dbReference>
<evidence type="ECO:0000313" key="5">
    <source>
        <dbReference type="Proteomes" id="UP001597182"/>
    </source>
</evidence>
<dbReference type="GO" id="GO:0016491">
    <property type="term" value="F:oxidoreductase activity"/>
    <property type="evidence" value="ECO:0007669"/>
    <property type="project" value="UniProtKB-KW"/>
</dbReference>
<keyword evidence="1 4" id="KW-0560">Oxidoreductase</keyword>
<reference evidence="5" key="1">
    <citation type="journal article" date="2019" name="Int. J. Syst. Evol. Microbiol.">
        <title>The Global Catalogue of Microorganisms (GCM) 10K type strain sequencing project: providing services to taxonomists for standard genome sequencing and annotation.</title>
        <authorList>
            <consortium name="The Broad Institute Genomics Platform"/>
            <consortium name="The Broad Institute Genome Sequencing Center for Infectious Disease"/>
            <person name="Wu L."/>
            <person name="Ma J."/>
        </authorList>
    </citation>
    <scope>NUCLEOTIDE SEQUENCE [LARGE SCALE GENOMIC DNA]</scope>
    <source>
        <strain evidence="5">CCUG 49018</strain>
    </source>
</reference>
<comment type="caution">
    <text evidence="4">The sequence shown here is derived from an EMBL/GenBank/DDBJ whole genome shotgun (WGS) entry which is preliminary data.</text>
</comment>
<organism evidence="4 5">
    <name type="scientific">Pseudonocardia benzenivorans</name>
    <dbReference type="NCBI Taxonomy" id="228005"/>
    <lineage>
        <taxon>Bacteria</taxon>
        <taxon>Bacillati</taxon>
        <taxon>Actinomycetota</taxon>
        <taxon>Actinomycetes</taxon>
        <taxon>Pseudonocardiales</taxon>
        <taxon>Pseudonocardiaceae</taxon>
        <taxon>Pseudonocardia</taxon>
    </lineage>
</organism>
<evidence type="ECO:0000256" key="1">
    <source>
        <dbReference type="ARBA" id="ARBA00023002"/>
    </source>
</evidence>
<dbReference type="SUPFAM" id="SSF51679">
    <property type="entry name" value="Bacterial luciferase-like"/>
    <property type="match status" value="1"/>
</dbReference>
<feature type="domain" description="Luciferase-like" evidence="3">
    <location>
        <begin position="24"/>
        <end position="328"/>
    </location>
</feature>
<name>A0ABW3VH17_9PSEU</name>
<evidence type="ECO:0000256" key="2">
    <source>
        <dbReference type="ARBA" id="ARBA00023033"/>
    </source>
</evidence>
<dbReference type="InterPro" id="IPR036661">
    <property type="entry name" value="Luciferase-like_sf"/>
</dbReference>
<accession>A0ABW3VH17</accession>
<dbReference type="PANTHER" id="PTHR30137">
    <property type="entry name" value="LUCIFERASE-LIKE MONOOXYGENASE"/>
    <property type="match status" value="1"/>
</dbReference>